<feature type="compositionally biased region" description="Basic and acidic residues" evidence="1">
    <location>
        <begin position="266"/>
        <end position="277"/>
    </location>
</feature>
<feature type="region of interest" description="Disordered" evidence="1">
    <location>
        <begin position="519"/>
        <end position="541"/>
    </location>
</feature>
<evidence type="ECO:0000313" key="3">
    <source>
        <dbReference type="Proteomes" id="UP001279734"/>
    </source>
</evidence>
<feature type="compositionally biased region" description="Polar residues" evidence="1">
    <location>
        <begin position="8"/>
        <end position="25"/>
    </location>
</feature>
<dbReference type="Pfam" id="PF12043">
    <property type="entry name" value="DUF3527"/>
    <property type="match status" value="2"/>
</dbReference>
<feature type="region of interest" description="Disordered" evidence="1">
    <location>
        <begin position="1"/>
        <end position="28"/>
    </location>
</feature>
<sequence length="971" mass="106399">MEHRKGLLNSSSDQKSLGADTNTAAPRTRHGMKLRDILMSGNPSLSYTDFDIEITRNVDNMLSDSLGKQQSQGTKKKAITEDELVKYMSKLPSYLEKGKNFQENALSVGVLDWGRLEKWQYDNKQLPPKNVGYSPSSSITSFFSTDGSSTHSSRGQSWSPAHQRMHHHASQCNSEVHPKQKSSQEVQSYNDRGQKCFAACQSTRDPVPQLHHPKAYPWEVDSQSINHFGGTAGKFEQPSTSAGKTVNEHVNPFGTNRTSGGIQSENRLERCEIKQSDSKSTSEMGKWQASDNYEVVSSGKGKLKTQDRESAKKLFRLQASNLNGSDQDCSKGLEDVVLVLPRGHSQNICSGLAHLSDLSTANDCMLAESRQRCFSVTNNCGKDHCSDFCSDGKEHTERISACTASGLGVKVSSQPLQRRPHLDEKLGCQSKSNSGEEKVSIPLFNSPSGIKPSTEMDIRTPLKFNRKTRNSLPISRFGFGIARIISNANSSSRDTSPQCRSISKDIASKSGPERAAAFVSSDDSCGDKLRANNRSKSSPLRRLLDPLLKPKGSHRLHITEQLSRDSTSTVGPCKSADEQADCPNLHSMKVKSRLRSGRVSGVNGAYRNSKHGSSSFQALLQVAAKNGIPLFTFAVDNNSDILAATLRKPCTPEKNHYSWTYTFFTICGIKRKSGIWSNQGIKANDHGYVSNVVAQMKSSDPQFPNFAGQTDMNGDNVREFALFAVDMGQVDQHAAEFHATNELAAIIVKLRKTTTGSPTKDGLPSSKDVGKLQACSHELGHLDLGNDSVNGLAVSQNFLSTTVILPGGVHTIPSRGEMSTLTQRWTSGGSCDCGGWDLGCQLRIYASQNELEKKSSSSETSNYGDEFKLFSQVVQESDHPHPVLSLSPLKDMIYLAQFDYSISILQAFAICIAYLDCRRPSELLEPIKKSQETAPGLTIPRGPDQIKVPNQSQEAPSRPLSYHPHSPIGRV</sequence>
<feature type="region of interest" description="Disordered" evidence="1">
    <location>
        <begin position="230"/>
        <end position="287"/>
    </location>
</feature>
<dbReference type="Proteomes" id="UP001279734">
    <property type="component" value="Unassembled WGS sequence"/>
</dbReference>
<gene>
    <name evidence="2" type="ORF">Nepgr_009227</name>
</gene>
<feature type="region of interest" description="Disordered" evidence="1">
    <location>
        <begin position="143"/>
        <end position="185"/>
    </location>
</feature>
<comment type="caution">
    <text evidence="2">The sequence shown here is derived from an EMBL/GenBank/DDBJ whole genome shotgun (WGS) entry which is preliminary data.</text>
</comment>
<feature type="region of interest" description="Disordered" evidence="1">
    <location>
        <begin position="929"/>
        <end position="971"/>
    </location>
</feature>
<accession>A0AAD3SAB9</accession>
<dbReference type="EMBL" id="BSYO01000007">
    <property type="protein sequence ID" value="GMH07387.1"/>
    <property type="molecule type" value="Genomic_DNA"/>
</dbReference>
<protein>
    <submittedName>
        <fullName evidence="2">Uncharacterized protein</fullName>
    </submittedName>
</protein>
<feature type="compositionally biased region" description="Low complexity" evidence="1">
    <location>
        <begin position="143"/>
        <end position="153"/>
    </location>
</feature>
<dbReference type="InterPro" id="IPR021916">
    <property type="entry name" value="DUF3527"/>
</dbReference>
<keyword evidence="3" id="KW-1185">Reference proteome</keyword>
<reference evidence="2" key="1">
    <citation type="submission" date="2023-05" db="EMBL/GenBank/DDBJ databases">
        <title>Nepenthes gracilis genome sequencing.</title>
        <authorList>
            <person name="Fukushima K."/>
        </authorList>
    </citation>
    <scope>NUCLEOTIDE SEQUENCE</scope>
    <source>
        <strain evidence="2">SING2019-196</strain>
    </source>
</reference>
<dbReference type="PANTHER" id="PTHR31390:SF4">
    <property type="entry name" value="DUF3527 DOMAIN-CONTAINING PROTEIN"/>
    <property type="match status" value="1"/>
</dbReference>
<dbReference type="AlphaFoldDB" id="A0AAD3SAB9"/>
<evidence type="ECO:0000256" key="1">
    <source>
        <dbReference type="SAM" id="MobiDB-lite"/>
    </source>
</evidence>
<evidence type="ECO:0000313" key="2">
    <source>
        <dbReference type="EMBL" id="GMH07387.1"/>
    </source>
</evidence>
<name>A0AAD3SAB9_NEPGR</name>
<feature type="region of interest" description="Disordered" evidence="1">
    <location>
        <begin position="426"/>
        <end position="455"/>
    </location>
</feature>
<proteinExistence type="predicted"/>
<dbReference type="PANTHER" id="PTHR31390">
    <property type="entry name" value="EXPRESSED PROTEIN"/>
    <property type="match status" value="1"/>
</dbReference>
<feature type="compositionally biased region" description="Polar residues" evidence="1">
    <location>
        <begin position="253"/>
        <end position="265"/>
    </location>
</feature>
<organism evidence="2 3">
    <name type="scientific">Nepenthes gracilis</name>
    <name type="common">Slender pitcher plant</name>
    <dbReference type="NCBI Taxonomy" id="150966"/>
    <lineage>
        <taxon>Eukaryota</taxon>
        <taxon>Viridiplantae</taxon>
        <taxon>Streptophyta</taxon>
        <taxon>Embryophyta</taxon>
        <taxon>Tracheophyta</taxon>
        <taxon>Spermatophyta</taxon>
        <taxon>Magnoliopsida</taxon>
        <taxon>eudicotyledons</taxon>
        <taxon>Gunneridae</taxon>
        <taxon>Pentapetalae</taxon>
        <taxon>Caryophyllales</taxon>
        <taxon>Nepenthaceae</taxon>
        <taxon>Nepenthes</taxon>
    </lineage>
</organism>